<evidence type="ECO:0000256" key="1">
    <source>
        <dbReference type="ARBA" id="ARBA00010935"/>
    </source>
</evidence>
<dbReference type="Proteomes" id="UP000291343">
    <property type="component" value="Unassembled WGS sequence"/>
</dbReference>
<keyword evidence="3 4" id="KW-0802">TPR repeat</keyword>
<dbReference type="Gene3D" id="1.25.40.10">
    <property type="entry name" value="Tetratricopeptide repeat domain"/>
    <property type="match status" value="3"/>
</dbReference>
<evidence type="ECO:0000313" key="9">
    <source>
        <dbReference type="EMBL" id="RZF44920.1"/>
    </source>
</evidence>
<dbReference type="InterPro" id="IPR056832">
    <property type="entry name" value="ARM_TT21_2nd"/>
</dbReference>
<gene>
    <name evidence="9" type="ORF">LSTR_LSTR013786</name>
</gene>
<keyword evidence="10" id="KW-1185">Reference proteome</keyword>
<evidence type="ECO:0000256" key="2">
    <source>
        <dbReference type="ARBA" id="ARBA00022737"/>
    </source>
</evidence>
<dbReference type="InterPro" id="IPR056834">
    <property type="entry name" value="ARM_TT21_C"/>
</dbReference>
<reference evidence="9 10" key="1">
    <citation type="journal article" date="2017" name="Gigascience">
        <title>Genome sequence of the small brown planthopper, Laodelphax striatellus.</title>
        <authorList>
            <person name="Zhu J."/>
            <person name="Jiang F."/>
            <person name="Wang X."/>
            <person name="Yang P."/>
            <person name="Bao Y."/>
            <person name="Zhao W."/>
            <person name="Wang W."/>
            <person name="Lu H."/>
            <person name="Wang Q."/>
            <person name="Cui N."/>
            <person name="Li J."/>
            <person name="Chen X."/>
            <person name="Luo L."/>
            <person name="Yu J."/>
            <person name="Kang L."/>
            <person name="Cui F."/>
        </authorList>
    </citation>
    <scope>NUCLEOTIDE SEQUENCE [LARGE SCALE GENOMIC DNA]</scope>
    <source>
        <strain evidence="9">Lst14</strain>
    </source>
</reference>
<dbReference type="SMART" id="SM00028">
    <property type="entry name" value="TPR"/>
    <property type="match status" value="12"/>
</dbReference>
<dbReference type="Pfam" id="PF25063">
    <property type="entry name" value="ARM_TT21_C"/>
    <property type="match status" value="1"/>
</dbReference>
<dbReference type="STRING" id="195883.A0A482XHA7"/>
<evidence type="ECO:0000259" key="7">
    <source>
        <dbReference type="Pfam" id="PF25064"/>
    </source>
</evidence>
<evidence type="ECO:0000259" key="5">
    <source>
        <dbReference type="Pfam" id="PF25060"/>
    </source>
</evidence>
<sequence>MEEGALGVNRLAAILEQQEPTAHELSAATVQLFAAVCGDRSAAILSETFRLAERTLAMAPHLPASLILIAKQHFLAGRYPEASKYYRSATKVDDSSVEALTGLTIVQMAQNGPTVQVQQQVEFLVEVGSGSRASLVAETELLLLRALCATSDASAFLDHAFELHKTAAARHPYGPQHLHLLNPAFLMRLAQRYPVGVDGSKRSATILKRVIESCPGLAAAHLQLAQRLLDIGDIETACKTLQHLLSQLDPTNMDGHLILAQLHIGEGQYDQAEASLESVLSYNLEVRERPLYHLLLGCVHRFHGDHDSCVTSLKTALSTESHQHPLSVQETGLLYLELSSSLMAKGQLEEASQALQDAAKMLKETDQEGQVTIASADLALLKHDPTLALTLLASITPRHPCYVKARLKMANIHLHEMKDGRAYADCFRQLVETNPTVENLVMLGNAYVAIQEPEQAVETFEHAVKKNPKDTKLMCKLGDVLVKTHQYGKAIKTYRESGQDGSIQLAQLLIRLGQVDHAESVLKDIPLTSKALVLAKVREKLGDIEGSLEVLQEAQEQLGRANPELAAEICHKMAEYSTMQRNYDSAIAHYKRSLLYKPHDSSIQIALAKLYMQVNDWSSCQAVCSTLLAAEPNNEPALLMLADLAFRRVDFAGASVHFSQLLARRPAYWVALARLIEVKRRTAQLSEAKVYLDSAATVAPNQPGLSYCTGLFDWYNGNTNSALHHFNCARNDAEWGQQALHNMVEICLNGNEGGNTALRLLKEMKPHSPDEEMNVRLLTDLVKLTSGEKFDIEQAMNDLTSLASHETLRVGATLGLATGYILQKQTPRARNILKRVAKTAWQFEEAEHLERCWIMLADLHIQAGKQDQATELLKRVLTHNQACHRAHELLGLISEKEQKYLDAGMQYQQAWKLGGEHDPALGFKLAFNMVKGKRYADAITTCHSVLRLNPDYPRIKKEVLEKAISHLRT</sequence>
<keyword evidence="2" id="KW-0677">Repeat</keyword>
<comment type="caution">
    <text evidence="9">The sequence shown here is derived from an EMBL/GenBank/DDBJ whole genome shotgun (WGS) entry which is preliminary data.</text>
</comment>
<evidence type="ECO:0000256" key="4">
    <source>
        <dbReference type="PROSITE-ProRule" id="PRU00339"/>
    </source>
</evidence>
<feature type="domain" description="Tetratricopeptide repeat protein 21A/21B C-terminal ARM" evidence="6">
    <location>
        <begin position="756"/>
        <end position="963"/>
    </location>
</feature>
<organism evidence="9 10">
    <name type="scientific">Laodelphax striatellus</name>
    <name type="common">Small brown planthopper</name>
    <name type="synonym">Delphax striatella</name>
    <dbReference type="NCBI Taxonomy" id="195883"/>
    <lineage>
        <taxon>Eukaryota</taxon>
        <taxon>Metazoa</taxon>
        <taxon>Ecdysozoa</taxon>
        <taxon>Arthropoda</taxon>
        <taxon>Hexapoda</taxon>
        <taxon>Insecta</taxon>
        <taxon>Pterygota</taxon>
        <taxon>Neoptera</taxon>
        <taxon>Paraneoptera</taxon>
        <taxon>Hemiptera</taxon>
        <taxon>Auchenorrhyncha</taxon>
        <taxon>Fulgoroidea</taxon>
        <taxon>Delphacidae</taxon>
        <taxon>Criomorphinae</taxon>
        <taxon>Laodelphax</taxon>
    </lineage>
</organism>
<feature type="repeat" description="TPR" evidence="4">
    <location>
        <begin position="437"/>
        <end position="470"/>
    </location>
</feature>
<dbReference type="GO" id="GO:0005929">
    <property type="term" value="C:cilium"/>
    <property type="evidence" value="ECO:0007669"/>
    <property type="project" value="GOC"/>
</dbReference>
<dbReference type="InterPro" id="IPR056836">
    <property type="entry name" value="ARM_TT21_4th"/>
</dbReference>
<dbReference type="InterPro" id="IPR019734">
    <property type="entry name" value="TPR_rpt"/>
</dbReference>
<proteinExistence type="inferred from homology"/>
<dbReference type="SUPFAM" id="SSF48452">
    <property type="entry name" value="TPR-like"/>
    <property type="match status" value="3"/>
</dbReference>
<feature type="domain" description="Tetratricopeptide repeat protein 21A/21B fifth ARM repeats" evidence="7">
    <location>
        <begin position="635"/>
        <end position="748"/>
    </location>
</feature>
<name>A0A482XHA7_LAOST</name>
<protein>
    <recommendedName>
        <fullName evidence="11">Tetratricopeptide repeat-like domain-containing protein</fullName>
    </recommendedName>
</protein>
<dbReference type="FunFam" id="1.25.40.10:FF:000219">
    <property type="entry name" value="Tetratricopeptide repeat domain 21B"/>
    <property type="match status" value="1"/>
</dbReference>
<evidence type="ECO:0008006" key="11">
    <source>
        <dbReference type="Google" id="ProtNLM"/>
    </source>
</evidence>
<dbReference type="InParanoid" id="A0A482XHA7"/>
<accession>A0A482XHA7</accession>
<dbReference type="GO" id="GO:0061512">
    <property type="term" value="P:protein localization to cilium"/>
    <property type="evidence" value="ECO:0007669"/>
    <property type="project" value="TreeGrafter"/>
</dbReference>
<dbReference type="InterPro" id="IPR056835">
    <property type="entry name" value="ARM_TT21_5th"/>
</dbReference>
<feature type="domain" description="Tetratricopeptide repeat protein 21A/21B second ARM" evidence="5">
    <location>
        <begin position="9"/>
        <end position="265"/>
    </location>
</feature>
<dbReference type="InterPro" id="IPR011990">
    <property type="entry name" value="TPR-like_helical_dom_sf"/>
</dbReference>
<dbReference type="GO" id="GO:0030991">
    <property type="term" value="C:intraciliary transport particle A"/>
    <property type="evidence" value="ECO:0007669"/>
    <property type="project" value="TreeGrafter"/>
</dbReference>
<dbReference type="SMR" id="A0A482XHA7"/>
<dbReference type="GO" id="GO:0035721">
    <property type="term" value="P:intraciliary retrograde transport"/>
    <property type="evidence" value="ECO:0007669"/>
    <property type="project" value="TreeGrafter"/>
</dbReference>
<evidence type="ECO:0000259" key="6">
    <source>
        <dbReference type="Pfam" id="PF25063"/>
    </source>
</evidence>
<evidence type="ECO:0000259" key="8">
    <source>
        <dbReference type="Pfam" id="PF25068"/>
    </source>
</evidence>
<dbReference type="Pfam" id="PF25064">
    <property type="entry name" value="ARM_TT21_5th"/>
    <property type="match status" value="1"/>
</dbReference>
<dbReference type="PANTHER" id="PTHR14699">
    <property type="entry name" value="STI2 PROTEIN-RELATED"/>
    <property type="match status" value="1"/>
</dbReference>
<dbReference type="InterPro" id="IPR040364">
    <property type="entry name" value="TTC21A/TTC21B"/>
</dbReference>
<dbReference type="AlphaFoldDB" id="A0A482XHA7"/>
<dbReference type="Pfam" id="PF25060">
    <property type="entry name" value="ARM_TT21_2nd"/>
    <property type="match status" value="1"/>
</dbReference>
<evidence type="ECO:0000313" key="10">
    <source>
        <dbReference type="Proteomes" id="UP000291343"/>
    </source>
</evidence>
<evidence type="ECO:0000256" key="3">
    <source>
        <dbReference type="ARBA" id="ARBA00022803"/>
    </source>
</evidence>
<dbReference type="OrthoDB" id="10259630at2759"/>
<dbReference type="Pfam" id="PF25068">
    <property type="entry name" value="ARM_TT21_4th"/>
    <property type="match status" value="1"/>
</dbReference>
<comment type="similarity">
    <text evidence="1">Belongs to the TTC21 family.</text>
</comment>
<feature type="domain" description="Tetratricopeptide repeat protein 21A/21B fourth ARM" evidence="8">
    <location>
        <begin position="473"/>
        <end position="594"/>
    </location>
</feature>
<dbReference type="PROSITE" id="PS50005">
    <property type="entry name" value="TPR"/>
    <property type="match status" value="1"/>
</dbReference>
<dbReference type="Pfam" id="PF25058">
    <property type="entry name" value="ARM_TT21"/>
    <property type="match status" value="1"/>
</dbReference>
<dbReference type="Pfam" id="PF13181">
    <property type="entry name" value="TPR_8"/>
    <property type="match status" value="1"/>
</dbReference>
<dbReference type="EMBL" id="QKKF02010129">
    <property type="protein sequence ID" value="RZF44920.1"/>
    <property type="molecule type" value="Genomic_DNA"/>
</dbReference>
<dbReference type="PANTHER" id="PTHR14699:SF0">
    <property type="entry name" value="TETRATRICOPEPTIDE REPEAT PROTEIN 21 HOMOLOG"/>
    <property type="match status" value="1"/>
</dbReference>